<organism evidence="1 2">
    <name type="scientific">Ensete ventricosum</name>
    <name type="common">Abyssinian banana</name>
    <name type="synonym">Musa ensete</name>
    <dbReference type="NCBI Taxonomy" id="4639"/>
    <lineage>
        <taxon>Eukaryota</taxon>
        <taxon>Viridiplantae</taxon>
        <taxon>Streptophyta</taxon>
        <taxon>Embryophyta</taxon>
        <taxon>Tracheophyta</taxon>
        <taxon>Spermatophyta</taxon>
        <taxon>Magnoliopsida</taxon>
        <taxon>Liliopsida</taxon>
        <taxon>Zingiberales</taxon>
        <taxon>Musaceae</taxon>
        <taxon>Ensete</taxon>
    </lineage>
</organism>
<gene>
    <name evidence="1" type="ORF">B296_00007502</name>
</gene>
<evidence type="ECO:0000313" key="1">
    <source>
        <dbReference type="EMBL" id="RRT65221.1"/>
    </source>
</evidence>
<sequence length="190" mass="21091">MLNRSKLLPVVARLDSFIQPQKVKDKRVVQEMTDTRISYLSHSCASPLTTFVDDTTETAATVTVIASIVWPATTTTQSSVVHSHRSSNPRRNHLPTLYLRRRLRLSHPLFQCNHLPHCSDAGNGITTSHSNRFLSSSSLVPTLSNTISIFSKHHTFQARNWSLGAPLLISRTTLLPCSFLVIVVALPAEP</sequence>
<accession>A0A426ZMR9</accession>
<dbReference type="Proteomes" id="UP000287651">
    <property type="component" value="Unassembled WGS sequence"/>
</dbReference>
<dbReference type="AlphaFoldDB" id="A0A426ZMR9"/>
<proteinExistence type="predicted"/>
<name>A0A426ZMR9_ENSVE</name>
<dbReference type="EMBL" id="AMZH03005891">
    <property type="protein sequence ID" value="RRT65221.1"/>
    <property type="molecule type" value="Genomic_DNA"/>
</dbReference>
<protein>
    <submittedName>
        <fullName evidence="1">Uncharacterized protein</fullName>
    </submittedName>
</protein>
<evidence type="ECO:0000313" key="2">
    <source>
        <dbReference type="Proteomes" id="UP000287651"/>
    </source>
</evidence>
<comment type="caution">
    <text evidence="1">The sequence shown here is derived from an EMBL/GenBank/DDBJ whole genome shotgun (WGS) entry which is preliminary data.</text>
</comment>
<reference evidence="1 2" key="1">
    <citation type="journal article" date="2014" name="Agronomy (Basel)">
        <title>A Draft Genome Sequence for Ensete ventricosum, the Drought-Tolerant Tree Against Hunger.</title>
        <authorList>
            <person name="Harrison J."/>
            <person name="Moore K.A."/>
            <person name="Paszkiewicz K."/>
            <person name="Jones T."/>
            <person name="Grant M."/>
            <person name="Ambacheew D."/>
            <person name="Muzemil S."/>
            <person name="Studholme D.J."/>
        </authorList>
    </citation>
    <scope>NUCLEOTIDE SEQUENCE [LARGE SCALE GENOMIC DNA]</scope>
</reference>